<organism evidence="1 2">
    <name type="scientific">Ramazzottius varieornatus</name>
    <name type="common">Water bear</name>
    <name type="synonym">Tardigrade</name>
    <dbReference type="NCBI Taxonomy" id="947166"/>
    <lineage>
        <taxon>Eukaryota</taxon>
        <taxon>Metazoa</taxon>
        <taxon>Ecdysozoa</taxon>
        <taxon>Tardigrada</taxon>
        <taxon>Eutardigrada</taxon>
        <taxon>Parachela</taxon>
        <taxon>Hypsibioidea</taxon>
        <taxon>Ramazzottiidae</taxon>
        <taxon>Ramazzottius</taxon>
    </lineage>
</organism>
<dbReference type="Proteomes" id="UP000186922">
    <property type="component" value="Unassembled WGS sequence"/>
</dbReference>
<keyword evidence="2" id="KW-1185">Reference proteome</keyword>
<reference evidence="1 2" key="1">
    <citation type="journal article" date="2016" name="Nat. Commun.">
        <title>Extremotolerant tardigrade genome and improved radiotolerance of human cultured cells by tardigrade-unique protein.</title>
        <authorList>
            <person name="Hashimoto T."/>
            <person name="Horikawa D.D."/>
            <person name="Saito Y."/>
            <person name="Kuwahara H."/>
            <person name="Kozuka-Hata H."/>
            <person name="Shin-I T."/>
            <person name="Minakuchi Y."/>
            <person name="Ohishi K."/>
            <person name="Motoyama A."/>
            <person name="Aizu T."/>
            <person name="Enomoto A."/>
            <person name="Kondo K."/>
            <person name="Tanaka S."/>
            <person name="Hara Y."/>
            <person name="Koshikawa S."/>
            <person name="Sagara H."/>
            <person name="Miura T."/>
            <person name="Yokobori S."/>
            <person name="Miyagawa K."/>
            <person name="Suzuki Y."/>
            <person name="Kubo T."/>
            <person name="Oyama M."/>
            <person name="Kohara Y."/>
            <person name="Fujiyama A."/>
            <person name="Arakawa K."/>
            <person name="Katayama T."/>
            <person name="Toyoda A."/>
            <person name="Kunieda T."/>
        </authorList>
    </citation>
    <scope>NUCLEOTIDE SEQUENCE [LARGE SCALE GENOMIC DNA]</scope>
    <source>
        <strain evidence="1 2">YOKOZUNA-1</strain>
    </source>
</reference>
<proteinExistence type="predicted"/>
<gene>
    <name evidence="1" type="primary">RvY_12495-1</name>
    <name evidence="1" type="synonym">RvY_12495.1</name>
    <name evidence="1" type="ORF">RvY_12495</name>
</gene>
<accession>A0A1D1VLN3</accession>
<evidence type="ECO:0000313" key="2">
    <source>
        <dbReference type="Proteomes" id="UP000186922"/>
    </source>
</evidence>
<dbReference type="OrthoDB" id="10589405at2759"/>
<comment type="caution">
    <text evidence="1">The sequence shown here is derived from an EMBL/GenBank/DDBJ whole genome shotgun (WGS) entry which is preliminary data.</text>
</comment>
<protein>
    <submittedName>
        <fullName evidence="1">Uncharacterized protein</fullName>
    </submittedName>
</protein>
<name>A0A1D1VLN3_RAMVA</name>
<evidence type="ECO:0000313" key="1">
    <source>
        <dbReference type="EMBL" id="GAV01851.1"/>
    </source>
</evidence>
<dbReference type="InterPro" id="IPR025659">
    <property type="entry name" value="Tubby-like_C"/>
</dbReference>
<dbReference type="AlphaFoldDB" id="A0A1D1VLN3"/>
<sequence>MVLNRRQNKAEHTAQLDIVQGTIPVETVKVELPLDKSARPKKAKAGRTTPKAVVIEETEKPAVLQVERIDRKTAAISFTYPLTAYVAFALSMSLLDGKAADDYVLQEKDSGEVFDGQLGLFGVVGLDFDHQEPIVTGKMVDALLKPNLH</sequence>
<dbReference type="SUPFAM" id="SSF54518">
    <property type="entry name" value="Tubby C-terminal domain-like"/>
    <property type="match status" value="1"/>
</dbReference>
<dbReference type="EMBL" id="BDGG01000007">
    <property type="protein sequence ID" value="GAV01851.1"/>
    <property type="molecule type" value="Genomic_DNA"/>
</dbReference>